<dbReference type="PANTHER" id="PTHR12411">
    <property type="entry name" value="CYSTEINE PROTEASE FAMILY C1-RELATED"/>
    <property type="match status" value="1"/>
</dbReference>
<evidence type="ECO:0000256" key="1">
    <source>
        <dbReference type="ARBA" id="ARBA00008455"/>
    </source>
</evidence>
<dbReference type="InterPro" id="IPR025661">
    <property type="entry name" value="Pept_asp_AS"/>
</dbReference>
<comment type="similarity">
    <text evidence="1">Belongs to the peptidase C1 family.</text>
</comment>
<dbReference type="GeneTree" id="ENSGT00940000154367"/>
<feature type="chain" id="PRO_5018663922" description="Peptidase C1A papain C-terminal domain-containing protein" evidence="3">
    <location>
        <begin position="18"/>
        <end position="241"/>
    </location>
</feature>
<dbReference type="InterPro" id="IPR000668">
    <property type="entry name" value="Peptidase_C1A_C"/>
</dbReference>
<dbReference type="Gene3D" id="3.90.70.10">
    <property type="entry name" value="Cysteine proteinases"/>
    <property type="match status" value="1"/>
</dbReference>
<evidence type="ECO:0000256" key="3">
    <source>
        <dbReference type="SAM" id="SignalP"/>
    </source>
</evidence>
<feature type="domain" description="Peptidase C1A papain C-terminal" evidence="4">
    <location>
        <begin position="42"/>
        <end position="240"/>
    </location>
</feature>
<sequence>MNLILILAAFCVGITSAASTLDGRVDAHWYQWKAKHSRPHGMNEEGWWRAAWENMKMNEYGHGSLGFTRAMNTGRLISVGEQNLVDCSWPQGNGGLTDYAFQYIKENGGLDSEESYPYDAKDESCKYTPEYSVANDTSFVDVPKEEKALMKAVATVAPIMLVLIQFYKDGIYFEPNCCSEDVDRGVLVVGYAYEEAELDNHKYWLVKNSWSEAWGISGYIKMAKDQRNHCGITKQPAIPLC</sequence>
<dbReference type="InterPro" id="IPR038765">
    <property type="entry name" value="Papain-like_cys_pep_sf"/>
</dbReference>
<evidence type="ECO:0000313" key="6">
    <source>
        <dbReference type="Proteomes" id="UP000005225"/>
    </source>
</evidence>
<protein>
    <recommendedName>
        <fullName evidence="4">Peptidase C1A papain C-terminal domain-containing protein</fullName>
    </recommendedName>
</protein>
<feature type="signal peptide" evidence="3">
    <location>
        <begin position="1"/>
        <end position="17"/>
    </location>
</feature>
<keyword evidence="3" id="KW-0732">Signal</keyword>
<dbReference type="eggNOG" id="KOG1543">
    <property type="taxonomic scope" value="Eukaryota"/>
</dbReference>
<dbReference type="PROSITE" id="PS00640">
    <property type="entry name" value="THIOL_PROTEASE_ASN"/>
    <property type="match status" value="1"/>
</dbReference>
<accession>H0XWL3</accession>
<dbReference type="InterPro" id="IPR039417">
    <property type="entry name" value="Peptidase_C1A_papain-like"/>
</dbReference>
<evidence type="ECO:0000313" key="5">
    <source>
        <dbReference type="Ensembl" id="ENSOGAP00000020506.1"/>
    </source>
</evidence>
<organism evidence="5 6">
    <name type="scientific">Otolemur garnettii</name>
    <name type="common">Small-eared galago</name>
    <name type="synonym">Garnett's greater bushbaby</name>
    <dbReference type="NCBI Taxonomy" id="30611"/>
    <lineage>
        <taxon>Eukaryota</taxon>
        <taxon>Metazoa</taxon>
        <taxon>Chordata</taxon>
        <taxon>Craniata</taxon>
        <taxon>Vertebrata</taxon>
        <taxon>Euteleostomi</taxon>
        <taxon>Mammalia</taxon>
        <taxon>Eutheria</taxon>
        <taxon>Euarchontoglires</taxon>
        <taxon>Primates</taxon>
        <taxon>Strepsirrhini</taxon>
        <taxon>Lorisiformes</taxon>
        <taxon>Galagidae</taxon>
        <taxon>Otolemur</taxon>
    </lineage>
</organism>
<dbReference type="InterPro" id="IPR013128">
    <property type="entry name" value="Peptidase_C1A"/>
</dbReference>
<dbReference type="Ensembl" id="ENSOGAT00000031482.1">
    <property type="protein sequence ID" value="ENSOGAP00000020506.1"/>
    <property type="gene ID" value="ENSOGAG00000026157.1"/>
</dbReference>
<dbReference type="Proteomes" id="UP000005225">
    <property type="component" value="Unassembled WGS sequence"/>
</dbReference>
<dbReference type="AlphaFoldDB" id="H0XWL3"/>
<dbReference type="InParanoid" id="H0XWL3"/>
<dbReference type="EMBL" id="AAQR03004312">
    <property type="status" value="NOT_ANNOTATED_CDS"/>
    <property type="molecule type" value="Genomic_DNA"/>
</dbReference>
<dbReference type="OMA" id="EYSMAND"/>
<dbReference type="CDD" id="cd02248">
    <property type="entry name" value="Peptidase_C1A"/>
    <property type="match status" value="1"/>
</dbReference>
<keyword evidence="2" id="KW-1015">Disulfide bond</keyword>
<keyword evidence="6" id="KW-1185">Reference proteome</keyword>
<dbReference type="GO" id="GO:0006508">
    <property type="term" value="P:proteolysis"/>
    <property type="evidence" value="ECO:0007669"/>
    <property type="project" value="InterPro"/>
</dbReference>
<reference evidence="5" key="2">
    <citation type="submission" date="2025-08" db="UniProtKB">
        <authorList>
            <consortium name="Ensembl"/>
        </authorList>
    </citation>
    <scope>IDENTIFICATION</scope>
</reference>
<name>H0XWL3_OTOGA</name>
<reference evidence="6" key="1">
    <citation type="submission" date="2011-03" db="EMBL/GenBank/DDBJ databases">
        <title>Version 3 of the genome sequence of Otolemur garnettii (Bushbaby).</title>
        <authorList>
            <consortium name="The Broad Institute Genome Sequencing Platform"/>
            <person name="Di Palma F."/>
            <person name="Johnson J."/>
            <person name="Lander E.S."/>
            <person name="Lindblad-Toh K."/>
            <person name="Jaffe D.B."/>
            <person name="Gnerre S."/>
            <person name="MacCallum I."/>
            <person name="Przybylski D."/>
            <person name="Ribeiro F.J."/>
            <person name="Burton J.N."/>
            <person name="Walker B.J."/>
            <person name="Sharpe T."/>
            <person name="Hall G."/>
        </authorList>
    </citation>
    <scope>NUCLEOTIDE SEQUENCE [LARGE SCALE GENOMIC DNA]</scope>
</reference>
<dbReference type="SUPFAM" id="SSF54001">
    <property type="entry name" value="Cysteine proteinases"/>
    <property type="match status" value="1"/>
</dbReference>
<dbReference type="HOGENOM" id="CLU_012184_1_2_1"/>
<proteinExistence type="inferred from homology"/>
<evidence type="ECO:0000256" key="2">
    <source>
        <dbReference type="ARBA" id="ARBA00023157"/>
    </source>
</evidence>
<reference evidence="5" key="3">
    <citation type="submission" date="2025-09" db="UniProtKB">
        <authorList>
            <consortium name="Ensembl"/>
        </authorList>
    </citation>
    <scope>IDENTIFICATION</scope>
</reference>
<evidence type="ECO:0000259" key="4">
    <source>
        <dbReference type="SMART" id="SM00645"/>
    </source>
</evidence>
<dbReference type="STRING" id="30611.ENSOGAP00000020506"/>
<dbReference type="Pfam" id="PF00112">
    <property type="entry name" value="Peptidase_C1"/>
    <property type="match status" value="1"/>
</dbReference>
<dbReference type="SMART" id="SM00645">
    <property type="entry name" value="Pept_C1"/>
    <property type="match status" value="1"/>
</dbReference>
<dbReference type="GO" id="GO:0008234">
    <property type="term" value="F:cysteine-type peptidase activity"/>
    <property type="evidence" value="ECO:0007669"/>
    <property type="project" value="InterPro"/>
</dbReference>
<dbReference type="FunFam" id="3.90.70.10:FF:000332">
    <property type="entry name" value="Cathepsin L1"/>
    <property type="match status" value="1"/>
</dbReference>